<evidence type="ECO:0000313" key="2">
    <source>
        <dbReference type="Proteomes" id="UP000827872"/>
    </source>
</evidence>
<protein>
    <submittedName>
        <fullName evidence="1">Uncharacterized protein</fullName>
    </submittedName>
</protein>
<reference evidence="1" key="1">
    <citation type="submission" date="2021-08" db="EMBL/GenBank/DDBJ databases">
        <title>The first chromosome-level gecko genome reveals the dynamic sex chromosomes of Neotropical dwarf geckos (Sphaerodactylidae: Sphaerodactylus).</title>
        <authorList>
            <person name="Pinto B.J."/>
            <person name="Keating S.E."/>
            <person name="Gamble T."/>
        </authorList>
    </citation>
    <scope>NUCLEOTIDE SEQUENCE</scope>
    <source>
        <strain evidence="1">TG3544</strain>
    </source>
</reference>
<accession>A0ACB8G5F0</accession>
<organism evidence="1 2">
    <name type="scientific">Sphaerodactylus townsendi</name>
    <dbReference type="NCBI Taxonomy" id="933632"/>
    <lineage>
        <taxon>Eukaryota</taxon>
        <taxon>Metazoa</taxon>
        <taxon>Chordata</taxon>
        <taxon>Craniata</taxon>
        <taxon>Vertebrata</taxon>
        <taxon>Euteleostomi</taxon>
        <taxon>Lepidosauria</taxon>
        <taxon>Squamata</taxon>
        <taxon>Bifurcata</taxon>
        <taxon>Gekkota</taxon>
        <taxon>Sphaerodactylidae</taxon>
        <taxon>Sphaerodactylus</taxon>
    </lineage>
</organism>
<evidence type="ECO:0000313" key="1">
    <source>
        <dbReference type="EMBL" id="KAH8014792.1"/>
    </source>
</evidence>
<name>A0ACB8G5F0_9SAUR</name>
<comment type="caution">
    <text evidence="1">The sequence shown here is derived from an EMBL/GenBank/DDBJ whole genome shotgun (WGS) entry which is preliminary data.</text>
</comment>
<keyword evidence="2" id="KW-1185">Reference proteome</keyword>
<dbReference type="Proteomes" id="UP000827872">
    <property type="component" value="Linkage Group LG02"/>
</dbReference>
<proteinExistence type="predicted"/>
<sequence length="168" mass="17797">MARATEARGARNHSSLRRRRIQEPNPVRARNDADKRAKVSPSQEAKIPPPPAAQEQSRPAARSIPGETFTPPCKAAASIASVVTVAIIIPLAAGSDARGTIRVLSGKPAGQIPSESPSLLPPAFFPPSRARATFSLEAPEPFSLPYPTVETHALLAIPGMTAAFCKRH</sequence>
<dbReference type="EMBL" id="CM037615">
    <property type="protein sequence ID" value="KAH8014792.1"/>
    <property type="molecule type" value="Genomic_DNA"/>
</dbReference>
<gene>
    <name evidence="1" type="ORF">K3G42_031796</name>
</gene>